<name>A0A0L0BL92_LUCCU</name>
<keyword evidence="2" id="KW-1185">Reference proteome</keyword>
<dbReference type="AlphaFoldDB" id="A0A0L0BL92"/>
<proteinExistence type="predicted"/>
<organism evidence="1 2">
    <name type="scientific">Lucilia cuprina</name>
    <name type="common">Green bottle fly</name>
    <name type="synonym">Australian sheep blowfly</name>
    <dbReference type="NCBI Taxonomy" id="7375"/>
    <lineage>
        <taxon>Eukaryota</taxon>
        <taxon>Metazoa</taxon>
        <taxon>Ecdysozoa</taxon>
        <taxon>Arthropoda</taxon>
        <taxon>Hexapoda</taxon>
        <taxon>Insecta</taxon>
        <taxon>Pterygota</taxon>
        <taxon>Neoptera</taxon>
        <taxon>Endopterygota</taxon>
        <taxon>Diptera</taxon>
        <taxon>Brachycera</taxon>
        <taxon>Muscomorpha</taxon>
        <taxon>Oestroidea</taxon>
        <taxon>Calliphoridae</taxon>
        <taxon>Luciliinae</taxon>
        <taxon>Lucilia</taxon>
    </lineage>
</organism>
<accession>A0A0L0BL92</accession>
<dbReference type="Proteomes" id="UP000037069">
    <property type="component" value="Unassembled WGS sequence"/>
</dbReference>
<reference evidence="1 2" key="1">
    <citation type="journal article" date="2015" name="Nat. Commun.">
        <title>Lucilia cuprina genome unlocks parasitic fly biology to underpin future interventions.</title>
        <authorList>
            <person name="Anstead C.A."/>
            <person name="Korhonen P.K."/>
            <person name="Young N.D."/>
            <person name="Hall R.S."/>
            <person name="Jex A.R."/>
            <person name="Murali S.C."/>
            <person name="Hughes D.S."/>
            <person name="Lee S.F."/>
            <person name="Perry T."/>
            <person name="Stroehlein A.J."/>
            <person name="Ansell B.R."/>
            <person name="Breugelmans B."/>
            <person name="Hofmann A."/>
            <person name="Qu J."/>
            <person name="Dugan S."/>
            <person name="Lee S.L."/>
            <person name="Chao H."/>
            <person name="Dinh H."/>
            <person name="Han Y."/>
            <person name="Doddapaneni H.V."/>
            <person name="Worley K.C."/>
            <person name="Muzny D.M."/>
            <person name="Ioannidis P."/>
            <person name="Waterhouse R.M."/>
            <person name="Zdobnov E.M."/>
            <person name="James P.J."/>
            <person name="Bagnall N.H."/>
            <person name="Kotze A.C."/>
            <person name="Gibbs R.A."/>
            <person name="Richards S."/>
            <person name="Batterham P."/>
            <person name="Gasser R.B."/>
        </authorList>
    </citation>
    <scope>NUCLEOTIDE SEQUENCE [LARGE SCALE GENOMIC DNA]</scope>
    <source>
        <strain evidence="1 2">LS</strain>
        <tissue evidence="1">Full body</tissue>
    </source>
</reference>
<gene>
    <name evidence="1" type="ORF">FF38_07706</name>
</gene>
<dbReference type="EMBL" id="JRES01001705">
    <property type="protein sequence ID" value="KNC20718.1"/>
    <property type="molecule type" value="Genomic_DNA"/>
</dbReference>
<comment type="caution">
    <text evidence="1">The sequence shown here is derived from an EMBL/GenBank/DDBJ whole genome shotgun (WGS) entry which is preliminary data.</text>
</comment>
<protein>
    <submittedName>
        <fullName evidence="1">Uncharacterized protein</fullName>
    </submittedName>
</protein>
<evidence type="ECO:0000313" key="1">
    <source>
        <dbReference type="EMBL" id="KNC20718.1"/>
    </source>
</evidence>
<sequence>MKKNTLSILKFAKLPLTPEEINNALLIDKLLSHAVCKCTTEKRAEIKENHFNLKITKNPLTRMFQQFYKASMYPKKKVISTKVLPPSWLQFVFRSRYTLYKQGFIEGLFVYVIRMHLSQLIV</sequence>
<evidence type="ECO:0000313" key="2">
    <source>
        <dbReference type="Proteomes" id="UP000037069"/>
    </source>
</evidence>